<dbReference type="GO" id="GO:0009423">
    <property type="term" value="P:chorismate biosynthetic process"/>
    <property type="evidence" value="ECO:0007669"/>
    <property type="project" value="UniProtKB-UniRule"/>
</dbReference>
<dbReference type="PANTHER" id="PTHR43622">
    <property type="entry name" value="3-DEHYDROQUINATE SYNTHASE"/>
    <property type="match status" value="1"/>
</dbReference>
<dbReference type="GO" id="GO:0008652">
    <property type="term" value="P:amino acid biosynthetic process"/>
    <property type="evidence" value="ECO:0007669"/>
    <property type="project" value="UniProtKB-KW"/>
</dbReference>
<dbReference type="GO" id="GO:0046872">
    <property type="term" value="F:metal ion binding"/>
    <property type="evidence" value="ECO:0007669"/>
    <property type="project" value="UniProtKB-KW"/>
</dbReference>
<evidence type="ECO:0000256" key="9">
    <source>
        <dbReference type="ARBA" id="ARBA00022490"/>
    </source>
</evidence>
<evidence type="ECO:0000256" key="4">
    <source>
        <dbReference type="ARBA" id="ARBA00004496"/>
    </source>
</evidence>
<sequence length="362" mass="39884">MSVMTELQVGLDTRSYPIWIGAGILERLAELLDGRDFPRRLALVSNPVVADLYAERLGAGLEAAGYRVERIIVPEGEEHKNLDTYRRIMTSLIESGFDRRSGLIALGGGVIGDLTGFVAATYLRGIPFLQVPTSLLAQVDSSVGGKTGVNHPLGKNLIGAFYQPRGVLIDVDTLKTLPEREFHAGMAEVVKYGVIRDRAFFDWLDDSWQRILRHDREALVHLVEKSCQTKANIVESDEKEKGLRAILNYGHTFGHAVETLAGYGEVRHGEAVAMGMKVAAEIAHRKGCCSADEVRAVCDLLQKFRLPVAPPEFALDELMAAMLRDKKVQDGRLRLVLNVGIGDCRIDEIDDPRSLFAAVLSH</sequence>
<dbReference type="Pfam" id="PF01761">
    <property type="entry name" value="DHQ_synthase"/>
    <property type="match status" value="1"/>
</dbReference>
<dbReference type="HAMAP" id="MF_00110">
    <property type="entry name" value="DHQ_synthase"/>
    <property type="match status" value="1"/>
</dbReference>
<keyword evidence="22" id="KW-1185">Reference proteome</keyword>
<keyword evidence="13 18" id="KW-0862">Zinc</keyword>
<evidence type="ECO:0000256" key="14">
    <source>
        <dbReference type="ARBA" id="ARBA00023027"/>
    </source>
</evidence>
<dbReference type="InterPro" id="IPR056179">
    <property type="entry name" value="DHQS_C"/>
</dbReference>
<dbReference type="InterPro" id="IPR050071">
    <property type="entry name" value="Dehydroquinate_synthase"/>
</dbReference>
<dbReference type="Gene3D" id="1.20.1090.10">
    <property type="entry name" value="Dehydroquinate synthase-like - alpha domain"/>
    <property type="match status" value="1"/>
</dbReference>
<evidence type="ECO:0000313" key="21">
    <source>
        <dbReference type="EMBL" id="TYO99962.1"/>
    </source>
</evidence>
<proteinExistence type="inferred from homology"/>
<keyword evidence="14 18" id="KW-0520">NAD</keyword>
<dbReference type="GO" id="GO:0005737">
    <property type="term" value="C:cytoplasm"/>
    <property type="evidence" value="ECO:0007669"/>
    <property type="project" value="UniProtKB-SubCell"/>
</dbReference>
<evidence type="ECO:0000259" key="19">
    <source>
        <dbReference type="Pfam" id="PF01761"/>
    </source>
</evidence>
<dbReference type="PANTHER" id="PTHR43622:SF7">
    <property type="entry name" value="3-DEHYDROQUINATE SYNTHASE, CHLOROPLASTIC"/>
    <property type="match status" value="1"/>
</dbReference>
<evidence type="ECO:0000259" key="20">
    <source>
        <dbReference type="Pfam" id="PF24621"/>
    </source>
</evidence>
<dbReference type="InterPro" id="IPR030960">
    <property type="entry name" value="DHQS/DOIS_N"/>
</dbReference>
<dbReference type="GO" id="GO:0009073">
    <property type="term" value="P:aromatic amino acid family biosynthetic process"/>
    <property type="evidence" value="ECO:0007669"/>
    <property type="project" value="UniProtKB-KW"/>
</dbReference>
<dbReference type="PIRSF" id="PIRSF001455">
    <property type="entry name" value="DHQ_synth"/>
    <property type="match status" value="1"/>
</dbReference>
<evidence type="ECO:0000256" key="5">
    <source>
        <dbReference type="ARBA" id="ARBA00004661"/>
    </source>
</evidence>
<feature type="binding site" evidence="18">
    <location>
        <begin position="75"/>
        <end position="80"/>
    </location>
    <ligand>
        <name>NAD(+)</name>
        <dbReference type="ChEBI" id="CHEBI:57540"/>
    </ligand>
</feature>
<evidence type="ECO:0000256" key="1">
    <source>
        <dbReference type="ARBA" id="ARBA00001393"/>
    </source>
</evidence>
<feature type="binding site" evidence="18">
    <location>
        <position position="146"/>
    </location>
    <ligand>
        <name>NAD(+)</name>
        <dbReference type="ChEBI" id="CHEBI:57540"/>
    </ligand>
</feature>
<feature type="binding site" evidence="18">
    <location>
        <position position="155"/>
    </location>
    <ligand>
        <name>NAD(+)</name>
        <dbReference type="ChEBI" id="CHEBI:57540"/>
    </ligand>
</feature>
<evidence type="ECO:0000256" key="18">
    <source>
        <dbReference type="HAMAP-Rule" id="MF_00110"/>
    </source>
</evidence>
<dbReference type="AlphaFoldDB" id="A0A5D3WLH9"/>
<feature type="binding site" evidence="18">
    <location>
        <begin position="109"/>
        <end position="113"/>
    </location>
    <ligand>
        <name>NAD(+)</name>
        <dbReference type="ChEBI" id="CHEBI:57540"/>
    </ligand>
</feature>
<name>A0A5D3WLH9_9BACT</name>
<dbReference type="GO" id="GO:0000166">
    <property type="term" value="F:nucleotide binding"/>
    <property type="evidence" value="ECO:0007669"/>
    <property type="project" value="UniProtKB-KW"/>
</dbReference>
<comment type="similarity">
    <text evidence="6 18">Belongs to the sugar phosphate cyclases superfamily. Dehydroquinate synthase family.</text>
</comment>
<comment type="catalytic activity">
    <reaction evidence="1 18">
        <text>7-phospho-2-dehydro-3-deoxy-D-arabino-heptonate = 3-dehydroquinate + phosphate</text>
        <dbReference type="Rhea" id="RHEA:21968"/>
        <dbReference type="ChEBI" id="CHEBI:32364"/>
        <dbReference type="ChEBI" id="CHEBI:43474"/>
        <dbReference type="ChEBI" id="CHEBI:58394"/>
        <dbReference type="EC" id="4.2.3.4"/>
    </reaction>
</comment>
<comment type="caution">
    <text evidence="21">The sequence shown here is derived from an EMBL/GenBank/DDBJ whole genome shotgun (WGS) entry which is preliminary data.</text>
</comment>
<keyword evidence="17 18" id="KW-0170">Cobalt</keyword>
<dbReference type="UniPathway" id="UPA00053">
    <property type="reaction ID" value="UER00085"/>
</dbReference>
<evidence type="ECO:0000256" key="10">
    <source>
        <dbReference type="ARBA" id="ARBA00022605"/>
    </source>
</evidence>
<dbReference type="InterPro" id="IPR030963">
    <property type="entry name" value="DHQ_synth_fam"/>
</dbReference>
<comment type="subcellular location">
    <subcellularLocation>
        <location evidence="4 18">Cytoplasm</location>
    </subcellularLocation>
</comment>
<feature type="binding site" evidence="18">
    <location>
        <position position="268"/>
    </location>
    <ligand>
        <name>Zn(2+)</name>
        <dbReference type="ChEBI" id="CHEBI:29105"/>
    </ligand>
</feature>
<comment type="cofactor">
    <cofactor evidence="18">
        <name>Co(2+)</name>
        <dbReference type="ChEBI" id="CHEBI:48828"/>
    </cofactor>
    <cofactor evidence="18">
        <name>Zn(2+)</name>
        <dbReference type="ChEBI" id="CHEBI:29105"/>
    </cofactor>
    <text evidence="18">Binds 1 divalent metal cation per subunit. Can use either Co(2+) or Zn(2+).</text>
</comment>
<dbReference type="CDD" id="cd08195">
    <property type="entry name" value="DHQS"/>
    <property type="match status" value="1"/>
</dbReference>
<feature type="domain" description="3-dehydroquinate synthase N-terminal" evidence="19">
    <location>
        <begin position="71"/>
        <end position="183"/>
    </location>
</feature>
<dbReference type="FunFam" id="3.40.50.1970:FF:000001">
    <property type="entry name" value="3-dehydroquinate synthase"/>
    <property type="match status" value="1"/>
</dbReference>
<evidence type="ECO:0000256" key="6">
    <source>
        <dbReference type="ARBA" id="ARBA00005412"/>
    </source>
</evidence>
<feature type="domain" description="3-dehydroquinate synthase C-terminal" evidence="20">
    <location>
        <begin position="185"/>
        <end position="328"/>
    </location>
</feature>
<evidence type="ECO:0000256" key="17">
    <source>
        <dbReference type="ARBA" id="ARBA00023285"/>
    </source>
</evidence>
<keyword evidence="10 18" id="KW-0028">Amino-acid biosynthesis</keyword>
<keyword evidence="9 18" id="KW-0963">Cytoplasm</keyword>
<feature type="binding site" evidence="18">
    <location>
        <position position="251"/>
    </location>
    <ligand>
        <name>Zn(2+)</name>
        <dbReference type="ChEBI" id="CHEBI:29105"/>
    </ligand>
</feature>
<dbReference type="Pfam" id="PF24621">
    <property type="entry name" value="DHQS_C"/>
    <property type="match status" value="1"/>
</dbReference>
<gene>
    <name evidence="18" type="primary">aroB</name>
    <name evidence="21" type="ORF">EDC39_101122</name>
</gene>
<evidence type="ECO:0000313" key="22">
    <source>
        <dbReference type="Proteomes" id="UP000324159"/>
    </source>
</evidence>
<keyword evidence="15 18" id="KW-0057">Aromatic amino acid biosynthesis</keyword>
<dbReference type="Proteomes" id="UP000324159">
    <property type="component" value="Unassembled WGS sequence"/>
</dbReference>
<dbReference type="NCBIfam" id="TIGR01357">
    <property type="entry name" value="aroB"/>
    <property type="match status" value="1"/>
</dbReference>
<evidence type="ECO:0000256" key="2">
    <source>
        <dbReference type="ARBA" id="ARBA00001911"/>
    </source>
</evidence>
<dbReference type="SUPFAM" id="SSF56796">
    <property type="entry name" value="Dehydroquinate synthase-like"/>
    <property type="match status" value="1"/>
</dbReference>
<comment type="cofactor">
    <cofactor evidence="2 18">
        <name>NAD(+)</name>
        <dbReference type="ChEBI" id="CHEBI:57540"/>
    </cofactor>
</comment>
<evidence type="ECO:0000256" key="15">
    <source>
        <dbReference type="ARBA" id="ARBA00023141"/>
    </source>
</evidence>
<organism evidence="21 22">
    <name type="scientific">Geothermobacter ehrlichii</name>
    <dbReference type="NCBI Taxonomy" id="213224"/>
    <lineage>
        <taxon>Bacteria</taxon>
        <taxon>Pseudomonadati</taxon>
        <taxon>Thermodesulfobacteriota</taxon>
        <taxon>Desulfuromonadia</taxon>
        <taxon>Desulfuromonadales</taxon>
        <taxon>Geothermobacteraceae</taxon>
        <taxon>Geothermobacter</taxon>
    </lineage>
</organism>
<dbReference type="GO" id="GO:0003856">
    <property type="term" value="F:3-dehydroquinate synthase activity"/>
    <property type="evidence" value="ECO:0007669"/>
    <property type="project" value="UniProtKB-UniRule"/>
</dbReference>
<reference evidence="21 22" key="1">
    <citation type="submission" date="2019-07" db="EMBL/GenBank/DDBJ databases">
        <title>Genomic Encyclopedia of Type Strains, Phase IV (KMG-IV): sequencing the most valuable type-strain genomes for metagenomic binning, comparative biology and taxonomic classification.</title>
        <authorList>
            <person name="Goeker M."/>
        </authorList>
    </citation>
    <scope>NUCLEOTIDE SEQUENCE [LARGE SCALE GENOMIC DNA]</scope>
    <source>
        <strain evidence="21 22">SS015</strain>
    </source>
</reference>
<keyword evidence="12 18" id="KW-0547">Nucleotide-binding</keyword>
<protein>
    <recommendedName>
        <fullName evidence="8 18">3-dehydroquinate synthase</fullName>
        <shortName evidence="18">DHQS</shortName>
        <ecNumber evidence="7 18">4.2.3.4</ecNumber>
    </recommendedName>
</protein>
<evidence type="ECO:0000256" key="12">
    <source>
        <dbReference type="ARBA" id="ARBA00022741"/>
    </source>
</evidence>
<accession>A0A5D3WLH9</accession>
<evidence type="ECO:0000256" key="11">
    <source>
        <dbReference type="ARBA" id="ARBA00022723"/>
    </source>
</evidence>
<keyword evidence="16 18" id="KW-0456">Lyase</keyword>
<evidence type="ECO:0000256" key="7">
    <source>
        <dbReference type="ARBA" id="ARBA00013031"/>
    </source>
</evidence>
<feature type="binding site" evidence="18">
    <location>
        <begin position="173"/>
        <end position="176"/>
    </location>
    <ligand>
        <name>NAD(+)</name>
        <dbReference type="ChEBI" id="CHEBI:57540"/>
    </ligand>
</feature>
<keyword evidence="11 18" id="KW-0479">Metal-binding</keyword>
<comment type="pathway">
    <text evidence="5 18">Metabolic intermediate biosynthesis; chorismate biosynthesis; chorismate from D-erythrose 4-phosphate and phosphoenolpyruvate: step 2/7.</text>
</comment>
<comment type="function">
    <text evidence="3 18">Catalyzes the conversion of 3-deoxy-D-arabino-heptulosonate 7-phosphate (DAHP) to dehydroquinate (DHQ).</text>
</comment>
<evidence type="ECO:0000256" key="3">
    <source>
        <dbReference type="ARBA" id="ARBA00003485"/>
    </source>
</evidence>
<dbReference type="EC" id="4.2.3.4" evidence="7 18"/>
<evidence type="ECO:0000256" key="13">
    <source>
        <dbReference type="ARBA" id="ARBA00022833"/>
    </source>
</evidence>
<dbReference type="InterPro" id="IPR016037">
    <property type="entry name" value="DHQ_synth_AroB"/>
</dbReference>
<feature type="binding site" evidence="18">
    <location>
        <position position="188"/>
    </location>
    <ligand>
        <name>Zn(2+)</name>
        <dbReference type="ChEBI" id="CHEBI:29105"/>
    </ligand>
</feature>
<evidence type="ECO:0000256" key="16">
    <source>
        <dbReference type="ARBA" id="ARBA00023239"/>
    </source>
</evidence>
<evidence type="ECO:0000256" key="8">
    <source>
        <dbReference type="ARBA" id="ARBA00017684"/>
    </source>
</evidence>
<dbReference type="Gene3D" id="3.40.50.1970">
    <property type="match status" value="1"/>
</dbReference>
<feature type="binding site" evidence="18">
    <location>
        <begin position="133"/>
        <end position="134"/>
    </location>
    <ligand>
        <name>NAD(+)</name>
        <dbReference type="ChEBI" id="CHEBI:57540"/>
    </ligand>
</feature>
<dbReference type="EMBL" id="VNIB01000001">
    <property type="protein sequence ID" value="TYO99962.1"/>
    <property type="molecule type" value="Genomic_DNA"/>
</dbReference>